<evidence type="ECO:0008006" key="5">
    <source>
        <dbReference type="Google" id="ProtNLM"/>
    </source>
</evidence>
<feature type="compositionally biased region" description="Low complexity" evidence="1">
    <location>
        <begin position="14"/>
        <end position="26"/>
    </location>
</feature>
<dbReference type="RefSeq" id="XP_064719519.1">
    <property type="nucleotide sequence ID" value="XM_064863447.1"/>
</dbReference>
<keyword evidence="2" id="KW-0812">Transmembrane</keyword>
<evidence type="ECO:0000313" key="3">
    <source>
        <dbReference type="EMBL" id="WVO20279.1"/>
    </source>
</evidence>
<accession>A0ABZ2AQW1</accession>
<evidence type="ECO:0000256" key="1">
    <source>
        <dbReference type="SAM" id="MobiDB-lite"/>
    </source>
</evidence>
<keyword evidence="4" id="KW-1185">Reference proteome</keyword>
<dbReference type="PANTHER" id="PTHR18640:SF5">
    <property type="entry name" value="SODIUM_BILE ACID COTRANSPORTER 7"/>
    <property type="match status" value="1"/>
</dbReference>
<feature type="transmembrane region" description="Helical" evidence="2">
    <location>
        <begin position="85"/>
        <end position="107"/>
    </location>
</feature>
<evidence type="ECO:0000313" key="4">
    <source>
        <dbReference type="Proteomes" id="UP001432216"/>
    </source>
</evidence>
<keyword evidence="2" id="KW-0472">Membrane</keyword>
<feature type="transmembrane region" description="Helical" evidence="2">
    <location>
        <begin position="127"/>
        <end position="147"/>
    </location>
</feature>
<dbReference type="PANTHER" id="PTHR18640">
    <property type="entry name" value="SOLUTE CARRIER FAMILY 10 MEMBER 7"/>
    <property type="match status" value="1"/>
</dbReference>
<dbReference type="Pfam" id="PF13593">
    <property type="entry name" value="SBF_like"/>
    <property type="match status" value="1"/>
</dbReference>
<protein>
    <recommendedName>
        <fullName evidence="5">Sodium/bile acid cotransporter 7-B/bile acid cotransporter 7-B</fullName>
    </recommendedName>
</protein>
<dbReference type="GeneID" id="89988347"/>
<sequence>MSHVLPLQEEPHRTSQSVSSSTSTSAIDIDSDIKNHQLLSPKSKSKSVPSLATVESVNRHAAPITVSADGGENVEKERPWYHPSVILDFLIGNWFLIGIGVVIVLAWRFPHVAADGGVIRSQYSITYGVIAAIFLITGLTLSTPALFHQLANWRLHLFTQIFSFLFFSAIVFAIVNCVRASGNEAIDKYVLAGMVVMSVMPTTVASNITMTRSAGGSTEAATMEVCVGNLLGTFITPLLCEMFFSSSAWSYGVPIAKGGYEGSQGLKEIYRQLAKQLGLTLFAPLFVGQVILNIFPRQTRWVAATFRLPKVSTFLLLLLIWSVFSTQFHAGAFESISHISVIFLCFINFGLYVVFTGICLYFTRLPFLPQSFDVRPSPGISRGDVEGPAIDGGVDVDADAEEETGECGRSTRTEPFWKKFVSGLRFNKKEATAICFCAAAKGMVVGSPTLSILYGGFPARERAILSIPLVLYQGQQVAVAQMLVYAFKKWNQNPDRLAKIRQKKKKTKKMKNCSQQGLSTLFWRRLQILIPFWGERELGDGEVAEVGKGMRRGMGIPEIQEAVMKGKEKSAGGED</sequence>
<gene>
    <name evidence="3" type="ORF">IAS62_001572</name>
</gene>
<evidence type="ECO:0000256" key="2">
    <source>
        <dbReference type="SAM" id="Phobius"/>
    </source>
</evidence>
<dbReference type="Proteomes" id="UP001432216">
    <property type="component" value="Chromosome 2"/>
</dbReference>
<reference evidence="3 4" key="1">
    <citation type="submission" date="2024-01" db="EMBL/GenBank/DDBJ databases">
        <title>Comparative genomics of Cryptococcus and Kwoniella reveals pathogenesis evolution and contrasting modes of karyotype evolution via chromosome fusion or intercentromeric recombination.</title>
        <authorList>
            <person name="Coelho M.A."/>
            <person name="David-Palma M."/>
            <person name="Shea T."/>
            <person name="Bowers K."/>
            <person name="McGinley-Smith S."/>
            <person name="Mohammad A.W."/>
            <person name="Gnirke A."/>
            <person name="Yurkov A.M."/>
            <person name="Nowrousian M."/>
            <person name="Sun S."/>
            <person name="Cuomo C.A."/>
            <person name="Heitman J."/>
        </authorList>
    </citation>
    <scope>NUCLEOTIDE SEQUENCE [LARGE SCALE GENOMIC DNA]</scope>
    <source>
        <strain evidence="3 4">7685027</strain>
    </source>
</reference>
<feature type="transmembrane region" description="Helical" evidence="2">
    <location>
        <begin position="336"/>
        <end position="362"/>
    </location>
</feature>
<organism evidence="3 4">
    <name type="scientific">Cryptococcus decagattii</name>
    <dbReference type="NCBI Taxonomy" id="1859122"/>
    <lineage>
        <taxon>Eukaryota</taxon>
        <taxon>Fungi</taxon>
        <taxon>Dikarya</taxon>
        <taxon>Basidiomycota</taxon>
        <taxon>Agaricomycotina</taxon>
        <taxon>Tremellomycetes</taxon>
        <taxon>Tremellales</taxon>
        <taxon>Cryptococcaceae</taxon>
        <taxon>Cryptococcus</taxon>
        <taxon>Cryptococcus gattii species complex</taxon>
    </lineage>
</organism>
<feature type="transmembrane region" description="Helical" evidence="2">
    <location>
        <begin position="153"/>
        <end position="177"/>
    </location>
</feature>
<feature type="transmembrane region" description="Helical" evidence="2">
    <location>
        <begin position="189"/>
        <end position="208"/>
    </location>
</feature>
<dbReference type="Gene3D" id="1.20.1530.20">
    <property type="match status" value="1"/>
</dbReference>
<proteinExistence type="predicted"/>
<dbReference type="InterPro" id="IPR016833">
    <property type="entry name" value="Put_Na-Bile_cotransptr"/>
</dbReference>
<feature type="transmembrane region" description="Helical" evidence="2">
    <location>
        <begin position="307"/>
        <end position="324"/>
    </location>
</feature>
<dbReference type="InterPro" id="IPR038770">
    <property type="entry name" value="Na+/solute_symporter_sf"/>
</dbReference>
<name>A0ABZ2AQW1_9TREE</name>
<feature type="region of interest" description="Disordered" evidence="1">
    <location>
        <begin position="1"/>
        <end position="26"/>
    </location>
</feature>
<keyword evidence="2" id="KW-1133">Transmembrane helix</keyword>
<feature type="transmembrane region" description="Helical" evidence="2">
    <location>
        <begin position="277"/>
        <end position="295"/>
    </location>
</feature>
<dbReference type="EMBL" id="CP143807">
    <property type="protein sequence ID" value="WVO20279.1"/>
    <property type="molecule type" value="Genomic_DNA"/>
</dbReference>